<dbReference type="EMBL" id="JAKUCV010006045">
    <property type="protein sequence ID" value="KAJ4828924.1"/>
    <property type="molecule type" value="Genomic_DNA"/>
</dbReference>
<dbReference type="GO" id="GO:0000398">
    <property type="term" value="P:mRNA splicing, via spliceosome"/>
    <property type="evidence" value="ECO:0007669"/>
    <property type="project" value="TreeGrafter"/>
</dbReference>
<proteinExistence type="predicted"/>
<reference evidence="3" key="1">
    <citation type="submission" date="2022-02" db="EMBL/GenBank/DDBJ databases">
        <authorList>
            <person name="Henning P.M."/>
            <person name="McCubbin A.G."/>
            <person name="Shore J.S."/>
        </authorList>
    </citation>
    <scope>NUCLEOTIDE SEQUENCE</scope>
    <source>
        <strain evidence="3">F60SS</strain>
        <tissue evidence="3">Leaves</tissue>
    </source>
</reference>
<dbReference type="OrthoDB" id="277802at2759"/>
<dbReference type="GO" id="GO:0097157">
    <property type="term" value="F:pre-mRNA intronic binding"/>
    <property type="evidence" value="ECO:0007669"/>
    <property type="project" value="TreeGrafter"/>
</dbReference>
<dbReference type="InterPro" id="IPR045164">
    <property type="entry name" value="RBM41/RNPC3"/>
</dbReference>
<organism evidence="3 4">
    <name type="scientific">Turnera subulata</name>
    <dbReference type="NCBI Taxonomy" id="218843"/>
    <lineage>
        <taxon>Eukaryota</taxon>
        <taxon>Viridiplantae</taxon>
        <taxon>Streptophyta</taxon>
        <taxon>Embryophyta</taxon>
        <taxon>Tracheophyta</taxon>
        <taxon>Spermatophyta</taxon>
        <taxon>Magnoliopsida</taxon>
        <taxon>eudicotyledons</taxon>
        <taxon>Gunneridae</taxon>
        <taxon>Pentapetalae</taxon>
        <taxon>rosids</taxon>
        <taxon>fabids</taxon>
        <taxon>Malpighiales</taxon>
        <taxon>Passifloraceae</taxon>
        <taxon>Turnera</taxon>
    </lineage>
</organism>
<dbReference type="Proteomes" id="UP001141552">
    <property type="component" value="Unassembled WGS sequence"/>
</dbReference>
<sequence length="377" mass="41939">MIFFQNPLLRKWHKRVFNPKSLPLTLFFLSPSSLSLPESPSSLSLSSSTTAATISSSPLSASFTLLASPPCSPFEAVAAVVCRGDREERCAWSRAAAVFLELLVVFLVADLCLLVRVSAADHGFAEVLGTGQRGFDFRYAYPPPDGNILTNIVNALIAVPRFYTQVLHLMNKMNIPAPFRMALPTPPLPPLPSFVPEKSHLADLSNDKLELESSDEEVDGKATSGRPEPVKFGRKRKRKETIVGPAIDKDVAHEAVGLKRSSLVPKEIPIIKKNPVLQIKIAKRPTEIEHKDDSIVKEYEDPKKEGSNNRPYALLEEIERKRLAPEEILSLPKFKNYTVGNPASVLYVKNLDKDVVADDFFYDHYLKPLKQLRMALA</sequence>
<reference evidence="3" key="2">
    <citation type="journal article" date="2023" name="Plants (Basel)">
        <title>Annotation of the Turnera subulata (Passifloraceae) Draft Genome Reveals the S-Locus Evolved after the Divergence of Turneroideae from Passifloroideae in a Stepwise Manner.</title>
        <authorList>
            <person name="Henning P.M."/>
            <person name="Roalson E.H."/>
            <person name="Mir W."/>
            <person name="McCubbin A.G."/>
            <person name="Shore J.S."/>
        </authorList>
    </citation>
    <scope>NUCLEOTIDE SEQUENCE</scope>
    <source>
        <strain evidence="3">F60SS</strain>
    </source>
</reference>
<comment type="caution">
    <text evidence="3">The sequence shown here is derived from an EMBL/GenBank/DDBJ whole genome shotgun (WGS) entry which is preliminary data.</text>
</comment>
<name>A0A9Q0FDR9_9ROSI</name>
<protein>
    <submittedName>
        <fullName evidence="3">Uncharacterized protein</fullName>
    </submittedName>
</protein>
<evidence type="ECO:0000313" key="3">
    <source>
        <dbReference type="EMBL" id="KAJ4828924.1"/>
    </source>
</evidence>
<accession>A0A9Q0FDR9</accession>
<keyword evidence="1" id="KW-0694">RNA-binding</keyword>
<keyword evidence="4" id="KW-1185">Reference proteome</keyword>
<dbReference type="GO" id="GO:0030626">
    <property type="term" value="F:U12 snRNA binding"/>
    <property type="evidence" value="ECO:0007669"/>
    <property type="project" value="TreeGrafter"/>
</dbReference>
<evidence type="ECO:0000256" key="2">
    <source>
        <dbReference type="SAM" id="MobiDB-lite"/>
    </source>
</evidence>
<dbReference type="PANTHER" id="PTHR16105:SF0">
    <property type="entry name" value="RNA-BINDING REGION-CONTAINING PROTEIN 3"/>
    <property type="match status" value="1"/>
</dbReference>
<evidence type="ECO:0000313" key="4">
    <source>
        <dbReference type="Proteomes" id="UP001141552"/>
    </source>
</evidence>
<feature type="region of interest" description="Disordered" evidence="2">
    <location>
        <begin position="210"/>
        <end position="237"/>
    </location>
</feature>
<gene>
    <name evidence="3" type="ORF">Tsubulata_027870</name>
</gene>
<dbReference type="GO" id="GO:0005689">
    <property type="term" value="C:U12-type spliceosomal complex"/>
    <property type="evidence" value="ECO:0007669"/>
    <property type="project" value="TreeGrafter"/>
</dbReference>
<dbReference type="PANTHER" id="PTHR16105">
    <property type="entry name" value="RNA-BINDING REGION-CONTAINING PROTEIN 3"/>
    <property type="match status" value="1"/>
</dbReference>
<evidence type="ECO:0000256" key="1">
    <source>
        <dbReference type="ARBA" id="ARBA00022884"/>
    </source>
</evidence>
<dbReference type="AlphaFoldDB" id="A0A9Q0FDR9"/>